<dbReference type="InterPro" id="IPR029046">
    <property type="entry name" value="LolA/LolB/LppX"/>
</dbReference>
<evidence type="ECO:0008006" key="3">
    <source>
        <dbReference type="Google" id="ProtNLM"/>
    </source>
</evidence>
<dbReference type="AlphaFoldDB" id="A0A3S1ILV9"/>
<evidence type="ECO:0000313" key="2">
    <source>
        <dbReference type="Proteomes" id="UP000271624"/>
    </source>
</evidence>
<evidence type="ECO:0000313" key="1">
    <source>
        <dbReference type="EMBL" id="RUS99305.1"/>
    </source>
</evidence>
<dbReference type="Gene3D" id="2.50.20.10">
    <property type="entry name" value="Lipoprotein localisation LolA/LolB/LppX"/>
    <property type="match status" value="1"/>
</dbReference>
<dbReference type="SUPFAM" id="SSF89392">
    <property type="entry name" value="Prokaryotic lipoproteins and lipoprotein localization factors"/>
    <property type="match status" value="1"/>
</dbReference>
<sequence>MVSVSFSKYLASAVSIIAVNFGFIGYSNAVPTHLQAPASLSIASSSKPATATSSQLDLPLLIKTGESFFKGNNYQTVSEMQLRGTKQNTDVTFYIQAKTIVNSTNQFRSEIAFTQNGKPSKESAVVVSDGKQVYIYRPDLKQYSVISSQAFNKSDDSFLIGLSSSFFLEFANNMGKYIASGALSQPEVIKEINTAANQAIQGETRDIEGKQTYVYSFNDPKQGYTISAFVNPQLANLEQMQIVGKDDGLDIAIIEKIQQRTEVKNLAPQTFKFTPPLGAKKVKSLSISPF</sequence>
<name>A0A3S1ILV9_9CYAN</name>
<keyword evidence="2" id="KW-1185">Reference proteome</keyword>
<gene>
    <name evidence="1" type="ORF">DSM106972_077470</name>
</gene>
<accession>A0A3S1ILV9</accession>
<dbReference type="EMBL" id="RSCL01000026">
    <property type="protein sequence ID" value="RUS99305.1"/>
    <property type="molecule type" value="Genomic_DNA"/>
</dbReference>
<reference evidence="1" key="2">
    <citation type="journal article" date="2019" name="Genome Biol. Evol.">
        <title>Day and night: Metabolic profiles and evolutionary relationships of six axenic non-marine cyanobacteria.</title>
        <authorList>
            <person name="Will S.E."/>
            <person name="Henke P."/>
            <person name="Boedeker C."/>
            <person name="Huang S."/>
            <person name="Brinkmann H."/>
            <person name="Rohde M."/>
            <person name="Jarek M."/>
            <person name="Friedl T."/>
            <person name="Seufert S."/>
            <person name="Schumacher M."/>
            <person name="Overmann J."/>
            <person name="Neumann-Schaal M."/>
            <person name="Petersen J."/>
        </authorList>
    </citation>
    <scope>NUCLEOTIDE SEQUENCE [LARGE SCALE GENOMIC DNA]</scope>
    <source>
        <strain evidence="1">PCC 7102</strain>
    </source>
</reference>
<dbReference type="RefSeq" id="WP_127085823.1">
    <property type="nucleotide sequence ID" value="NZ_RSCL01000026.1"/>
</dbReference>
<proteinExistence type="predicted"/>
<comment type="caution">
    <text evidence="1">The sequence shown here is derived from an EMBL/GenBank/DDBJ whole genome shotgun (WGS) entry which is preliminary data.</text>
</comment>
<protein>
    <recommendedName>
        <fullName evidence="3">Outer membrane lipoprotein carrier protein LolA</fullName>
    </recommendedName>
</protein>
<dbReference type="Proteomes" id="UP000271624">
    <property type="component" value="Unassembled WGS sequence"/>
</dbReference>
<dbReference type="OrthoDB" id="490853at2"/>
<reference evidence="1" key="1">
    <citation type="submission" date="2018-12" db="EMBL/GenBank/DDBJ databases">
        <authorList>
            <person name="Will S."/>
            <person name="Neumann-Schaal M."/>
            <person name="Henke P."/>
        </authorList>
    </citation>
    <scope>NUCLEOTIDE SEQUENCE</scope>
    <source>
        <strain evidence="1">PCC 7102</strain>
    </source>
</reference>
<organism evidence="1 2">
    <name type="scientific">Dulcicalothrix desertica PCC 7102</name>
    <dbReference type="NCBI Taxonomy" id="232991"/>
    <lineage>
        <taxon>Bacteria</taxon>
        <taxon>Bacillati</taxon>
        <taxon>Cyanobacteriota</taxon>
        <taxon>Cyanophyceae</taxon>
        <taxon>Nostocales</taxon>
        <taxon>Calotrichaceae</taxon>
        <taxon>Dulcicalothrix</taxon>
    </lineage>
</organism>